<feature type="transmembrane region" description="Helical" evidence="6">
    <location>
        <begin position="258"/>
        <end position="276"/>
    </location>
</feature>
<sequence>MNEDPDHANASTESLIGASNVSVPEEEKVALYNDKEEEEEEPTKNKRGLLKSLLGSSQGSFREETHWTISNVFLLVWSIILQTLLPFYNKILFQVYNWPITTSGIQVEKKKKRRKRIREVLFVALVLLIIQYSNIVRICNTRNGMWFVLKSMILPSLCFACSIILTNIGIDLASVDVHALLRSTEIVYIVVFSYLFAAQDRPSYLAGICACLVGVGAAFYSWGSIDSGAVQANALVINLVSSIASPFEILFTRKVTKFYRYKISDIHIYILFNFFFKKKSFENVYFKKCIVHVLNEKSVIRKEKNIPVLKSSEITGLKMLLSLLFIFPAALIYEKQTPWVQLNQVYGLSCNLLLLAFGIFLTLLYQWNTVALLAKIEPVIVGVASQAKSIGTYLLSLAIGGIFLHICHCTRQQQSSCSSGDTAYPQCPCFDPTTSQFYGSYAWEHIVGVVFIVLGIAMYSTLKYFNRHIQRLS</sequence>
<evidence type="ECO:0000256" key="5">
    <source>
        <dbReference type="SAM" id="MobiDB-lite"/>
    </source>
</evidence>
<feature type="transmembrane region" description="Helical" evidence="6">
    <location>
        <begin position="314"/>
        <end position="333"/>
    </location>
</feature>
<dbReference type="OrthoDB" id="18894at2759"/>
<evidence type="ECO:0000256" key="4">
    <source>
        <dbReference type="ARBA" id="ARBA00023136"/>
    </source>
</evidence>
<dbReference type="Proteomes" id="UP000023152">
    <property type="component" value="Unassembled WGS sequence"/>
</dbReference>
<feature type="transmembrane region" description="Helical" evidence="6">
    <location>
        <begin position="152"/>
        <end position="173"/>
    </location>
</feature>
<name>X6NDH1_RETFI</name>
<evidence type="ECO:0008006" key="9">
    <source>
        <dbReference type="Google" id="ProtNLM"/>
    </source>
</evidence>
<protein>
    <recommendedName>
        <fullName evidence="9">Sugar phosphate transporter domain-containing protein</fullName>
    </recommendedName>
</protein>
<feature type="transmembrane region" description="Helical" evidence="6">
    <location>
        <begin position="345"/>
        <end position="365"/>
    </location>
</feature>
<gene>
    <name evidence="7" type="ORF">RFI_13363</name>
</gene>
<dbReference type="InterPro" id="IPR050186">
    <property type="entry name" value="TPT_transporter"/>
</dbReference>
<feature type="compositionally biased region" description="Polar residues" evidence="5">
    <location>
        <begin position="9"/>
        <end position="22"/>
    </location>
</feature>
<feature type="transmembrane region" description="Helical" evidence="6">
    <location>
        <begin position="229"/>
        <end position="251"/>
    </location>
</feature>
<evidence type="ECO:0000313" key="7">
    <source>
        <dbReference type="EMBL" id="ETO23814.1"/>
    </source>
</evidence>
<keyword evidence="8" id="KW-1185">Reference proteome</keyword>
<keyword evidence="3 6" id="KW-1133">Transmembrane helix</keyword>
<feature type="transmembrane region" description="Helical" evidence="6">
    <location>
        <begin position="179"/>
        <end position="197"/>
    </location>
</feature>
<evidence type="ECO:0000313" key="8">
    <source>
        <dbReference type="Proteomes" id="UP000023152"/>
    </source>
</evidence>
<accession>X6NDH1</accession>
<feature type="transmembrane region" description="Helical" evidence="6">
    <location>
        <begin position="442"/>
        <end position="462"/>
    </location>
</feature>
<proteinExistence type="predicted"/>
<reference evidence="7 8" key="1">
    <citation type="journal article" date="2013" name="Curr. Biol.">
        <title>The Genome of the Foraminiferan Reticulomyxa filosa.</title>
        <authorList>
            <person name="Glockner G."/>
            <person name="Hulsmann N."/>
            <person name="Schleicher M."/>
            <person name="Noegel A.A."/>
            <person name="Eichinger L."/>
            <person name="Gallinger C."/>
            <person name="Pawlowski J."/>
            <person name="Sierra R."/>
            <person name="Euteneuer U."/>
            <person name="Pillet L."/>
            <person name="Moustafa A."/>
            <person name="Platzer M."/>
            <person name="Groth M."/>
            <person name="Szafranski K."/>
            <person name="Schliwa M."/>
        </authorList>
    </citation>
    <scope>NUCLEOTIDE SEQUENCE [LARGE SCALE GENOMIC DNA]</scope>
</reference>
<feature type="transmembrane region" description="Helical" evidence="6">
    <location>
        <begin position="120"/>
        <end position="140"/>
    </location>
</feature>
<comment type="caution">
    <text evidence="7">The sequence shown here is derived from an EMBL/GenBank/DDBJ whole genome shotgun (WGS) entry which is preliminary data.</text>
</comment>
<evidence type="ECO:0000256" key="1">
    <source>
        <dbReference type="ARBA" id="ARBA00004141"/>
    </source>
</evidence>
<dbReference type="EMBL" id="ASPP01009687">
    <property type="protein sequence ID" value="ETO23814.1"/>
    <property type="molecule type" value="Genomic_DNA"/>
</dbReference>
<dbReference type="AlphaFoldDB" id="X6NDH1"/>
<feature type="transmembrane region" description="Helical" evidence="6">
    <location>
        <begin position="67"/>
        <end position="88"/>
    </location>
</feature>
<evidence type="ECO:0000256" key="6">
    <source>
        <dbReference type="SAM" id="Phobius"/>
    </source>
</evidence>
<evidence type="ECO:0000256" key="3">
    <source>
        <dbReference type="ARBA" id="ARBA00022989"/>
    </source>
</evidence>
<feature type="transmembrane region" description="Helical" evidence="6">
    <location>
        <begin position="204"/>
        <end position="223"/>
    </location>
</feature>
<organism evidence="7 8">
    <name type="scientific">Reticulomyxa filosa</name>
    <dbReference type="NCBI Taxonomy" id="46433"/>
    <lineage>
        <taxon>Eukaryota</taxon>
        <taxon>Sar</taxon>
        <taxon>Rhizaria</taxon>
        <taxon>Retaria</taxon>
        <taxon>Foraminifera</taxon>
        <taxon>Monothalamids</taxon>
        <taxon>Reticulomyxidae</taxon>
        <taxon>Reticulomyxa</taxon>
    </lineage>
</organism>
<keyword evidence="2 6" id="KW-0812">Transmembrane</keyword>
<dbReference type="PANTHER" id="PTHR11132">
    <property type="entry name" value="SOLUTE CARRIER FAMILY 35"/>
    <property type="match status" value="1"/>
</dbReference>
<evidence type="ECO:0000256" key="2">
    <source>
        <dbReference type="ARBA" id="ARBA00022692"/>
    </source>
</evidence>
<dbReference type="GO" id="GO:0016020">
    <property type="term" value="C:membrane"/>
    <property type="evidence" value="ECO:0007669"/>
    <property type="project" value="UniProtKB-SubCell"/>
</dbReference>
<feature type="region of interest" description="Disordered" evidence="5">
    <location>
        <begin position="1"/>
        <end position="44"/>
    </location>
</feature>
<comment type="subcellular location">
    <subcellularLocation>
        <location evidence="1">Membrane</location>
        <topology evidence="1">Multi-pass membrane protein</topology>
    </subcellularLocation>
</comment>
<keyword evidence="4 6" id="KW-0472">Membrane</keyword>